<gene>
    <name evidence="3" type="ORF">CU102_07275</name>
</gene>
<sequence>MNSGFRALSVSVFTTLIAASCVTASAKDFKTEKVTVSTETVAGSLNHPWSLAFLPDGALLVTERVGNMRIITNGKVSEPIANVPKVAVMGQGGLLDVALAPDFPTSGGIYFTYSQPGKGGAGTALASAKLVRDQNGAALEDVSVLVSMNRKSRRGQHFGSRIVVAPDGKLFVTMGERGEQRRAQDFRDHAGSVLRINADGSIPADNPFADGKLGLPELWSKGHRNPQGAFWDPVTQSLWTVEHGAMGGDEVNQPQPGKNYGWPVITYGKDYSGAKIGKGTAAKGYEQPLYYWDPSIAPSGAAVYEGAMFPEWKGDLLVGSLKFELLSRLDRDEKGVITGEERIFDGEFGRIRDVRVAPDGSVYLLTDESNGEIIRLSRTPQT</sequence>
<dbReference type="Proteomes" id="UP000241444">
    <property type="component" value="Unassembled WGS sequence"/>
</dbReference>
<dbReference type="InterPro" id="IPR012938">
    <property type="entry name" value="Glc/Sorbosone_DH"/>
</dbReference>
<name>A0A2P7BSZ8_9HYPH</name>
<comment type="caution">
    <text evidence="3">The sequence shown here is derived from an EMBL/GenBank/DDBJ whole genome shotgun (WGS) entry which is preliminary data.</text>
</comment>
<organism evidence="3 4">
    <name type="scientific">Phyllobacterium brassicacearum</name>
    <dbReference type="NCBI Taxonomy" id="314235"/>
    <lineage>
        <taxon>Bacteria</taxon>
        <taxon>Pseudomonadati</taxon>
        <taxon>Pseudomonadota</taxon>
        <taxon>Alphaproteobacteria</taxon>
        <taxon>Hyphomicrobiales</taxon>
        <taxon>Phyllobacteriaceae</taxon>
        <taxon>Phyllobacterium</taxon>
    </lineage>
</organism>
<keyword evidence="4" id="KW-1185">Reference proteome</keyword>
<evidence type="ECO:0000259" key="2">
    <source>
        <dbReference type="Pfam" id="PF07995"/>
    </source>
</evidence>
<reference evidence="4" key="1">
    <citation type="submission" date="2017-11" db="EMBL/GenBank/DDBJ databases">
        <authorList>
            <person name="Kuznetsova I."/>
            <person name="Sazanova A."/>
            <person name="Chirak E."/>
            <person name="Safronova V."/>
            <person name="Willems A."/>
        </authorList>
    </citation>
    <scope>NUCLEOTIDE SEQUENCE [LARGE SCALE GENOMIC DNA]</scope>
    <source>
        <strain evidence="4">STM 196</strain>
    </source>
</reference>
<dbReference type="AlphaFoldDB" id="A0A2P7BSZ8"/>
<dbReference type="RefSeq" id="WP_106710418.1">
    <property type="nucleotide sequence ID" value="NZ_PGGO01000004.1"/>
</dbReference>
<feature type="domain" description="Glucose/Sorbosone dehydrogenase" evidence="2">
    <location>
        <begin position="45"/>
        <end position="375"/>
    </location>
</feature>
<dbReference type="EMBL" id="PGGO01000004">
    <property type="protein sequence ID" value="PSH69590.1"/>
    <property type="molecule type" value="Genomic_DNA"/>
</dbReference>
<dbReference type="Pfam" id="PF07995">
    <property type="entry name" value="GSDH"/>
    <property type="match status" value="1"/>
</dbReference>
<keyword evidence="1" id="KW-0732">Signal</keyword>
<dbReference type="InterPro" id="IPR011042">
    <property type="entry name" value="6-blade_b-propeller_TolB-like"/>
</dbReference>
<feature type="signal peptide" evidence="1">
    <location>
        <begin position="1"/>
        <end position="26"/>
    </location>
</feature>
<dbReference type="PANTHER" id="PTHR19328">
    <property type="entry name" value="HEDGEHOG-INTERACTING PROTEIN"/>
    <property type="match status" value="1"/>
</dbReference>
<proteinExistence type="predicted"/>
<dbReference type="PANTHER" id="PTHR19328:SF75">
    <property type="entry name" value="ALDOSE SUGAR DEHYDROGENASE YLII"/>
    <property type="match status" value="1"/>
</dbReference>
<dbReference type="OrthoDB" id="9770043at2"/>
<evidence type="ECO:0000313" key="4">
    <source>
        <dbReference type="Proteomes" id="UP000241444"/>
    </source>
</evidence>
<feature type="chain" id="PRO_5015129385" description="Glucose/Sorbosone dehydrogenase domain-containing protein" evidence="1">
    <location>
        <begin position="27"/>
        <end position="382"/>
    </location>
</feature>
<protein>
    <recommendedName>
        <fullName evidence="2">Glucose/Sorbosone dehydrogenase domain-containing protein</fullName>
    </recommendedName>
</protein>
<dbReference type="Gene3D" id="2.120.10.30">
    <property type="entry name" value="TolB, C-terminal domain"/>
    <property type="match status" value="1"/>
</dbReference>
<accession>A0A2P7BSZ8</accession>
<dbReference type="InterPro" id="IPR011041">
    <property type="entry name" value="Quinoprot_gluc/sorb_DH_b-prop"/>
</dbReference>
<evidence type="ECO:0000256" key="1">
    <source>
        <dbReference type="SAM" id="SignalP"/>
    </source>
</evidence>
<dbReference type="PROSITE" id="PS51257">
    <property type="entry name" value="PROKAR_LIPOPROTEIN"/>
    <property type="match status" value="1"/>
</dbReference>
<evidence type="ECO:0000313" key="3">
    <source>
        <dbReference type="EMBL" id="PSH69590.1"/>
    </source>
</evidence>
<dbReference type="SUPFAM" id="SSF50952">
    <property type="entry name" value="Soluble quinoprotein glucose dehydrogenase"/>
    <property type="match status" value="1"/>
</dbReference>